<reference evidence="3 4" key="1">
    <citation type="journal article" name="Sci. Rep.">
        <title>Genome-scale phylogenetic analyses confirm Olpidium as the closest living zoosporic fungus to the non-flagellated, terrestrial fungi.</title>
        <authorList>
            <person name="Chang Y."/>
            <person name="Rochon D."/>
            <person name="Sekimoto S."/>
            <person name="Wang Y."/>
            <person name="Chovatia M."/>
            <person name="Sandor L."/>
            <person name="Salamov A."/>
            <person name="Grigoriev I.V."/>
            <person name="Stajich J.E."/>
            <person name="Spatafora J.W."/>
        </authorList>
    </citation>
    <scope>NUCLEOTIDE SEQUENCE [LARGE SCALE GENOMIC DNA]</scope>
    <source>
        <strain evidence="3">S191</strain>
    </source>
</reference>
<keyword evidence="2" id="KW-1133">Transmembrane helix</keyword>
<feature type="compositionally biased region" description="Basic residues" evidence="1">
    <location>
        <begin position="1"/>
        <end position="24"/>
    </location>
</feature>
<keyword evidence="2" id="KW-0472">Membrane</keyword>
<feature type="compositionally biased region" description="Low complexity" evidence="1">
    <location>
        <begin position="25"/>
        <end position="35"/>
    </location>
</feature>
<feature type="transmembrane region" description="Helical" evidence="2">
    <location>
        <begin position="267"/>
        <end position="286"/>
    </location>
</feature>
<protein>
    <submittedName>
        <fullName evidence="3">Uncharacterized protein</fullName>
    </submittedName>
</protein>
<comment type="caution">
    <text evidence="3">The sequence shown here is derived from an EMBL/GenBank/DDBJ whole genome shotgun (WGS) entry which is preliminary data.</text>
</comment>
<evidence type="ECO:0000256" key="1">
    <source>
        <dbReference type="SAM" id="MobiDB-lite"/>
    </source>
</evidence>
<dbReference type="Proteomes" id="UP000673691">
    <property type="component" value="Unassembled WGS sequence"/>
</dbReference>
<proteinExistence type="predicted"/>
<gene>
    <name evidence="3" type="ORF">BJ554DRAFT_6012</name>
</gene>
<accession>A0A8H7ZYJ7</accession>
<organism evidence="3 4">
    <name type="scientific">Olpidium bornovanus</name>
    <dbReference type="NCBI Taxonomy" id="278681"/>
    <lineage>
        <taxon>Eukaryota</taxon>
        <taxon>Fungi</taxon>
        <taxon>Fungi incertae sedis</taxon>
        <taxon>Olpidiomycota</taxon>
        <taxon>Olpidiomycotina</taxon>
        <taxon>Olpidiomycetes</taxon>
        <taxon>Olpidiales</taxon>
        <taxon>Olpidiaceae</taxon>
        <taxon>Olpidium</taxon>
    </lineage>
</organism>
<dbReference type="EMBL" id="JAEFCI010003199">
    <property type="protein sequence ID" value="KAG5461742.1"/>
    <property type="molecule type" value="Genomic_DNA"/>
</dbReference>
<feature type="region of interest" description="Disordered" evidence="1">
    <location>
        <begin position="1"/>
        <end position="218"/>
    </location>
</feature>
<evidence type="ECO:0000256" key="2">
    <source>
        <dbReference type="SAM" id="Phobius"/>
    </source>
</evidence>
<keyword evidence="2" id="KW-0812">Transmembrane</keyword>
<evidence type="ECO:0000313" key="4">
    <source>
        <dbReference type="Proteomes" id="UP000673691"/>
    </source>
</evidence>
<keyword evidence="4" id="KW-1185">Reference proteome</keyword>
<feature type="region of interest" description="Disordered" evidence="1">
    <location>
        <begin position="236"/>
        <end position="261"/>
    </location>
</feature>
<sequence>MKLTRKKKKKKKKKRKRKTRRRALPHSALPASPAAGNRQTVANCPRPHRRLARSRLPAVRRPPAAPPRAEPEPWHGGTHPGSRGRSRRSPEQGAAGCASRRARAVHDVGGHRANQPPRKAWPRPGQPGGLRSVEGGPEGQVRHRGGVPEKRSTALGRSGGPRLGPAAAAVGKKSSDARPHALRLPLPRHPRHTPHGFLVSVPADSRGARPGSGGRRRAGRLRACRRFAELGGLALRDPAAPPEHQGPSARPRLRAAEKNGKQRQRRAVMGVILSVFISRFFFFFFFPSCARCKYFALDEPLALGGEGWAKSKLRERRSPLLGIC</sequence>
<dbReference type="AlphaFoldDB" id="A0A8H7ZYJ7"/>
<name>A0A8H7ZYJ7_9FUNG</name>
<evidence type="ECO:0000313" key="3">
    <source>
        <dbReference type="EMBL" id="KAG5461742.1"/>
    </source>
</evidence>